<evidence type="ECO:0000256" key="12">
    <source>
        <dbReference type="ARBA" id="ARBA00022837"/>
    </source>
</evidence>
<dbReference type="PROSITE" id="PS50003">
    <property type="entry name" value="PH_DOMAIN"/>
    <property type="match status" value="1"/>
</dbReference>
<evidence type="ECO:0000259" key="27">
    <source>
        <dbReference type="PROSITE" id="PS50003"/>
    </source>
</evidence>
<accession>A0A7R9BGP4</accession>
<evidence type="ECO:0000256" key="15">
    <source>
        <dbReference type="ARBA" id="ARBA00023018"/>
    </source>
</evidence>
<feature type="domain" description="MHD1" evidence="30">
    <location>
        <begin position="1969"/>
        <end position="2100"/>
    </location>
</feature>
<dbReference type="GO" id="GO:0046872">
    <property type="term" value="F:metal ion binding"/>
    <property type="evidence" value="ECO:0007669"/>
    <property type="project" value="UniProtKB-KW"/>
</dbReference>
<evidence type="ECO:0000256" key="5">
    <source>
        <dbReference type="ARBA" id="ARBA00022448"/>
    </source>
</evidence>
<dbReference type="InterPro" id="IPR027925">
    <property type="entry name" value="MCM_N"/>
</dbReference>
<feature type="region of interest" description="Disordered" evidence="25">
    <location>
        <begin position="2316"/>
        <end position="2336"/>
    </location>
</feature>
<dbReference type="InterPro" id="IPR027417">
    <property type="entry name" value="P-loop_NTPase"/>
</dbReference>
<dbReference type="InterPro" id="IPR010439">
    <property type="entry name" value="MUN_dom"/>
</dbReference>
<feature type="region of interest" description="Disordered" evidence="25">
    <location>
        <begin position="1090"/>
        <end position="1131"/>
    </location>
</feature>
<keyword evidence="9 24" id="KW-0547">Nucleotide-binding</keyword>
<evidence type="ECO:0000256" key="17">
    <source>
        <dbReference type="ARBA" id="ARBA00023125"/>
    </source>
</evidence>
<dbReference type="SMART" id="SM00233">
    <property type="entry name" value="PH"/>
    <property type="match status" value="1"/>
</dbReference>
<dbReference type="GO" id="GO:0030659">
    <property type="term" value="C:cytoplasmic vesicle membrane"/>
    <property type="evidence" value="ECO:0007669"/>
    <property type="project" value="UniProtKB-SubCell"/>
</dbReference>
<gene>
    <name evidence="31" type="ORF">NMOB1V02_LOCUS1509</name>
</gene>
<dbReference type="Pfam" id="PF00493">
    <property type="entry name" value="MCM"/>
    <property type="match status" value="1"/>
</dbReference>
<dbReference type="Pfam" id="PF25341">
    <property type="entry name" value="C2_CAPS"/>
    <property type="match status" value="1"/>
</dbReference>
<keyword evidence="21" id="KW-0968">Cytoplasmic vesicle</keyword>
<feature type="compositionally biased region" description="Acidic residues" evidence="25">
    <location>
        <begin position="1020"/>
        <end position="1030"/>
    </location>
</feature>
<evidence type="ECO:0000256" key="19">
    <source>
        <dbReference type="ARBA" id="ARBA00023242"/>
    </source>
</evidence>
<dbReference type="InterPro" id="IPR057457">
    <property type="entry name" value="CAPS_C2"/>
</dbReference>
<dbReference type="Gene3D" id="3.40.50.300">
    <property type="entry name" value="P-loop containing nucleotide triphosphate hydrolases"/>
    <property type="match status" value="1"/>
</dbReference>
<sequence length="2402" mass="268338">MNPSDGGFIETDDGHSSAKPTSGTQSRSKSRKSLLLALLCTLLSNSMFTASMNQLFGYFMETSREKVVRMAWVKLVPPVAVASVPFAISMAILGSNYIGYFSDPTLGMFTSGAVTADQASSGLFRVSWQTVLNGISCPKAQQVLLLLAETYQESLLHLKARPCGEIKQSCEPTSVEGHFEREVIQVSVIRDEQIIDTVFTVSLVCLVVIAYINMGSTLDLSIVKANLKRPKGPAVGLFCQYIFMPLMSFGLGYVFLKEDTALRLALNVNLSVTMTFVSAIVSFDTLTVLVLRKKVYLPEKLAMDGFDDPGVFFSDVLGEQEQAESASTETLQKTKKLFKEFLRNFHEGNAEGHKYREQLYRNYQLGQYWIKVNLDDLMNFEEELSVKIQKHPAQYLELFEEAATEVADEVTHPRSEDDDPLVKPIQVQITSSSISQSVRDLKSDQVSKLIKIPGIVVAASGVKSKATKVSIQCRGCRDIVPDIQVKAGMEALILPRKCRAEQPVTGGPSCPLDPYFILPNKCKCVDYQMLKLQEAPECVPYGEMPRHLQLYCDRDLCERAVPGNRVTVMGIYSIRKANQVKQGKKIGGKSGGVGIRPAYIRIVGMEVASEGPGRSVVSMSFTREEIKEFELVANSNDCYERIVNSIAPSIFGSVDVKKAIACLLFGGSRKRLPDGLYRRGDINVLLLGDPGTAKSQLLKFVEQVAPIGVYTSGKGSSAAGLTAAVVRDPVTRNFVMEGGAMVLGDGGVVCIDEFDKMREDDRVAIHEAMEQQTISIAKAGITTTLNSRCSVLAAANSVFGRWDDTKGDENIDFMPTILSRFDMIFLVKDDHSAEKDKRMAKHVMNIHMNAAQMDNTVEGELTLSFLKKYIAYCRSHCFPRLSQPAAEKLKNRYVLMRSGNRENERLADKHLAIPITVRQLEAIIRMSESLARMQLHSEATEVHVEEALRLFQVSTLEAANSGSLAGVEGFTSDADHEMLTRVELQLKRRFPVGAQISEHAIVQDFLKQYDCSSEMIDPSSSEEDSDDDVPSEAPSHRAFANRHAATNLGVPPGGPLSAHHRAVSPASTTSFETTAANGSAGMASLAPPGPAVVQGASTTGPPGIAANAKPVTPVQRAMSPSPSLASDKGPIEDPQVLVDEVVFYRERQEKEEEERKMRLQLYVLVCRCCAYPFNAKQPVDMTKRQPKVTSSQLDTIQMKFQSFMKGETQIASDEAFQNAIQSYFEVFVKSDRVAKMVQVGAFSSVDFREVFRHNVEKRVRSLPEIDGVSKETVLASWLAKFDAIMKTEDDSRKTSRQQKEALNSESIMAKEQLYDVFQKILGVKLFEHQLLYNALQLDNSDEQAAAIRRELDGRMQKVMEMERNRKLMPRFIVKEMESLYIEDCKGAINTLMANLESLPVTKGSTESKPFKPFKRGHQKNQPSITSGLGGDSCDAEVQLCKADVVLSFTLEVTVLEVKGLKSLAANRVVYCTMEVEGGEKLQTDQAEAGRPMWDTQGDFTTTHPLPAVKIKLYTENARMLALEDKELGKVVLRPTPYSTKASEWYKMTVSKSAADQDLRIKVACRMDRPLNLKHSGWLFAYGKGVWKKWKKRYFALIQVSQYTFAMCSYHEKKSEPTEMMQLDGYTVDYMERESDLEGGQYFFHALKEGDSVLFACDDENESHLWVMALYRATGQSHKPSPPTPAASKSTAISKIQGDADRARKHGMEEFISADPCKMSHHALFQILQMKALVYRLNDPFCSLGWFSPGQVFVLEEYCARYGVRGCFRHLCYLQDLLDHAEKGMMIDPQLIHYSYAFCASHVHGNMPDKVMTVTHEERDRFLDVKERLRIMLERQITNFRYCFPFGRPEGALKATLSLLERVLMKDIATPAPQEEVRAVIKKCLESAALVNYTKLSEEAKIEGGDTTVQEDFSGDIQVSPAKKLDDLIHLAELCVVLLQHNDEYYAESFAWFSDLLVEHSEIFWSLFGVDMDQVLSEQPPDTWDSFPLFQILNDYLRGDDNLRNGRFHAHLREVFAPQVIRYVDLMESSIAQSLNKGFEKEKWDLKGNGCPTSEDLFWKLEALQSFIRDLNWPDPEFARHLDSRLKGMAANMIESCVQRTENAFSQWIKKGVTFNSTDYIIPQEMCAMVNVILDAKNQAFKLCAMDGQTFHNKMDGVIESALISVTEQLSAKFLSVLENTLAKLGRYDEGSFIGSILSFTYRQNVSGSGKESGQAYINFARNQMDQMRSKITDELWILNFSENWYLQQVDMLNTWLSERLDHSLHPYQCMCLAVIVKKMYTDFELQGVMEDKLNTPTYKTIASRMQTEEATCALTEGSRKDDEGEEGFNDLVDDEDEDGAAAAAKRRGTSAGPMKVNLKETLSEMQSGDVVGKIGNVAQNVTKGLGKSIGGFASKLGGGGWF</sequence>
<reference evidence="31" key="1">
    <citation type="submission" date="2020-11" db="EMBL/GenBank/DDBJ databases">
        <authorList>
            <person name="Tran Van P."/>
        </authorList>
    </citation>
    <scope>NUCLEOTIDE SEQUENCE</scope>
</reference>
<dbReference type="GO" id="GO:0000228">
    <property type="term" value="C:nuclear chromosome"/>
    <property type="evidence" value="ECO:0007669"/>
    <property type="project" value="UniProtKB-ARBA"/>
</dbReference>
<dbReference type="GO" id="GO:0042555">
    <property type="term" value="C:MCM complex"/>
    <property type="evidence" value="ECO:0007669"/>
    <property type="project" value="InterPro"/>
</dbReference>
<keyword evidence="5" id="KW-0813">Transport</keyword>
<evidence type="ECO:0000313" key="31">
    <source>
        <dbReference type="EMBL" id="CAD7273634.1"/>
    </source>
</evidence>
<dbReference type="Pfam" id="PF17855">
    <property type="entry name" value="MCM_lid"/>
    <property type="match status" value="1"/>
</dbReference>
<comment type="catalytic activity">
    <reaction evidence="23">
        <text>ATP + H2O = ADP + phosphate + H(+)</text>
        <dbReference type="Rhea" id="RHEA:13065"/>
        <dbReference type="ChEBI" id="CHEBI:15377"/>
        <dbReference type="ChEBI" id="CHEBI:15378"/>
        <dbReference type="ChEBI" id="CHEBI:30616"/>
        <dbReference type="ChEBI" id="CHEBI:43474"/>
        <dbReference type="ChEBI" id="CHEBI:456216"/>
        <dbReference type="EC" id="3.6.4.12"/>
    </reaction>
    <physiologicalReaction direction="left-to-right" evidence="23">
        <dbReference type="Rhea" id="RHEA:13066"/>
    </physiologicalReaction>
</comment>
<dbReference type="Proteomes" id="UP000678499">
    <property type="component" value="Unassembled WGS sequence"/>
</dbReference>
<dbReference type="InterPro" id="IPR014770">
    <property type="entry name" value="Munc13_1"/>
</dbReference>
<dbReference type="EMBL" id="OA882189">
    <property type="protein sequence ID" value="CAD7273634.1"/>
    <property type="molecule type" value="Genomic_DNA"/>
</dbReference>
<dbReference type="Gene3D" id="3.30.1640.10">
    <property type="entry name" value="mini-chromosome maintenance (MCM) complex, chain A, domain 1"/>
    <property type="match status" value="1"/>
</dbReference>
<dbReference type="InterPro" id="IPR038770">
    <property type="entry name" value="Na+/solute_symporter_sf"/>
</dbReference>
<feature type="domain" description="PH" evidence="27">
    <location>
        <begin position="1571"/>
        <end position="1674"/>
    </location>
</feature>
<comment type="similarity">
    <text evidence="3 24">Belongs to the MCM family.</text>
</comment>
<dbReference type="Pfam" id="PF21933">
    <property type="entry name" value="MCM5_C"/>
    <property type="match status" value="1"/>
</dbReference>
<dbReference type="GO" id="GO:0003688">
    <property type="term" value="F:DNA replication origin binding"/>
    <property type="evidence" value="ECO:0007669"/>
    <property type="project" value="InterPro"/>
</dbReference>
<keyword evidence="16" id="KW-0446">Lipid-binding</keyword>
<evidence type="ECO:0000256" key="23">
    <source>
        <dbReference type="ARBA" id="ARBA00048432"/>
    </source>
</evidence>
<evidence type="ECO:0000256" key="11">
    <source>
        <dbReference type="ARBA" id="ARBA00022806"/>
    </source>
</evidence>
<protein>
    <recommendedName>
        <fullName evidence="4">DNA helicase</fullName>
        <ecNumber evidence="4">3.6.4.12</ecNumber>
    </recommendedName>
</protein>
<dbReference type="OrthoDB" id="10063282at2759"/>
<dbReference type="Gene3D" id="1.10.357.50">
    <property type="match status" value="1"/>
</dbReference>
<keyword evidence="7" id="KW-0235">DNA replication</keyword>
<feature type="transmembrane region" description="Helical" evidence="26">
    <location>
        <begin position="194"/>
        <end position="214"/>
    </location>
</feature>
<dbReference type="PANTHER" id="PTHR12166">
    <property type="entry name" value="CALCIUM-DEPENDENT SECRETION ACTIVATOR"/>
    <property type="match status" value="1"/>
</dbReference>
<evidence type="ECO:0000256" key="25">
    <source>
        <dbReference type="SAM" id="MobiDB-lite"/>
    </source>
</evidence>
<evidence type="ECO:0000259" key="30">
    <source>
        <dbReference type="PROSITE" id="PS51258"/>
    </source>
</evidence>
<dbReference type="InterPro" id="IPR018525">
    <property type="entry name" value="MCM_CS"/>
</dbReference>
<evidence type="ECO:0000256" key="3">
    <source>
        <dbReference type="ARBA" id="ARBA00008010"/>
    </source>
</evidence>
<feature type="region of interest" description="Disordered" evidence="25">
    <location>
        <begin position="1"/>
        <end position="28"/>
    </location>
</feature>
<keyword evidence="18 26" id="KW-0472">Membrane</keyword>
<dbReference type="SUPFAM" id="SSF50249">
    <property type="entry name" value="Nucleic acid-binding proteins"/>
    <property type="match status" value="1"/>
</dbReference>
<dbReference type="GO" id="GO:0031261">
    <property type="term" value="C:DNA replication preinitiation complex"/>
    <property type="evidence" value="ECO:0007669"/>
    <property type="project" value="UniProtKB-ARBA"/>
</dbReference>
<dbReference type="GO" id="GO:0006270">
    <property type="term" value="P:DNA replication initiation"/>
    <property type="evidence" value="ECO:0007669"/>
    <property type="project" value="InterPro"/>
</dbReference>
<dbReference type="FunFam" id="2.30.29.30:FF:000007">
    <property type="entry name" value="Calcium-dependent secretion activator 2 isoform B"/>
    <property type="match status" value="1"/>
</dbReference>
<dbReference type="InterPro" id="IPR054125">
    <property type="entry name" value="MCM5_C"/>
</dbReference>
<dbReference type="InterPro" id="IPR001849">
    <property type="entry name" value="PH_domain"/>
</dbReference>
<dbReference type="SUPFAM" id="SSF52540">
    <property type="entry name" value="P-loop containing nucleoside triphosphate hydrolases"/>
    <property type="match status" value="1"/>
</dbReference>
<organism evidence="31">
    <name type="scientific">Notodromas monacha</name>
    <dbReference type="NCBI Taxonomy" id="399045"/>
    <lineage>
        <taxon>Eukaryota</taxon>
        <taxon>Metazoa</taxon>
        <taxon>Ecdysozoa</taxon>
        <taxon>Arthropoda</taxon>
        <taxon>Crustacea</taxon>
        <taxon>Oligostraca</taxon>
        <taxon>Ostracoda</taxon>
        <taxon>Podocopa</taxon>
        <taxon>Podocopida</taxon>
        <taxon>Cypridocopina</taxon>
        <taxon>Cypridoidea</taxon>
        <taxon>Cyprididae</taxon>
        <taxon>Notodromas</taxon>
    </lineage>
</organism>
<evidence type="ECO:0000256" key="16">
    <source>
        <dbReference type="ARBA" id="ARBA00023121"/>
    </source>
</evidence>
<feature type="compositionally biased region" description="Acidic residues" evidence="25">
    <location>
        <begin position="2323"/>
        <end position="2336"/>
    </location>
</feature>
<keyword evidence="32" id="KW-1185">Reference proteome</keyword>
<evidence type="ECO:0000256" key="21">
    <source>
        <dbReference type="ARBA" id="ARBA00023329"/>
    </source>
</evidence>
<dbReference type="GO" id="GO:0015031">
    <property type="term" value="P:protein transport"/>
    <property type="evidence" value="ECO:0007669"/>
    <property type="project" value="UniProtKB-KW"/>
</dbReference>
<evidence type="ECO:0000259" key="28">
    <source>
        <dbReference type="PROSITE" id="PS50004"/>
    </source>
</evidence>
<keyword evidence="13 24" id="KW-0067">ATP-binding</keyword>
<evidence type="ECO:0000313" key="32">
    <source>
        <dbReference type="Proteomes" id="UP000678499"/>
    </source>
</evidence>
<dbReference type="InterPro" id="IPR033227">
    <property type="entry name" value="CAPS"/>
</dbReference>
<dbReference type="PROSITE" id="PS50004">
    <property type="entry name" value="C2"/>
    <property type="match status" value="1"/>
</dbReference>
<evidence type="ECO:0000256" key="8">
    <source>
        <dbReference type="ARBA" id="ARBA00022723"/>
    </source>
</evidence>
<keyword evidence="26" id="KW-0812">Transmembrane</keyword>
<keyword evidence="15" id="KW-0770">Synapse</keyword>
<evidence type="ECO:0000256" key="20">
    <source>
        <dbReference type="ARBA" id="ARBA00023306"/>
    </source>
</evidence>
<dbReference type="PANTHER" id="PTHR12166:SF8">
    <property type="entry name" value="CALCIUM-DEPENDENT SECRETION ACTIVATOR"/>
    <property type="match status" value="1"/>
</dbReference>
<dbReference type="Gene3D" id="2.20.28.10">
    <property type="match status" value="1"/>
</dbReference>
<keyword evidence="10" id="KW-0378">Hydrolase</keyword>
<evidence type="ECO:0000256" key="6">
    <source>
        <dbReference type="ARBA" id="ARBA00022483"/>
    </source>
</evidence>
<keyword evidence="12" id="KW-0106">Calcium</keyword>
<name>A0A7R9BGP4_9CRUS</name>
<dbReference type="Pfam" id="PF06292">
    <property type="entry name" value="MUN"/>
    <property type="match status" value="2"/>
</dbReference>
<dbReference type="InterPro" id="IPR041562">
    <property type="entry name" value="MCM_lid"/>
</dbReference>
<dbReference type="GO" id="GO:0016079">
    <property type="term" value="P:synaptic vesicle exocytosis"/>
    <property type="evidence" value="ECO:0007669"/>
    <property type="project" value="InterPro"/>
</dbReference>
<feature type="transmembrane region" description="Helical" evidence="26">
    <location>
        <begin position="268"/>
        <end position="291"/>
    </location>
</feature>
<keyword evidence="26" id="KW-1133">Transmembrane helix</keyword>
<dbReference type="EC" id="3.6.4.12" evidence="4"/>
<feature type="domain" description="C2" evidence="28">
    <location>
        <begin position="1431"/>
        <end position="1545"/>
    </location>
</feature>
<dbReference type="InterPro" id="IPR012340">
    <property type="entry name" value="NA-bd_OB-fold"/>
</dbReference>
<evidence type="ECO:0000256" key="9">
    <source>
        <dbReference type="ARBA" id="ARBA00022741"/>
    </source>
</evidence>
<dbReference type="InterPro" id="IPR033762">
    <property type="entry name" value="MCM_OB"/>
</dbReference>
<feature type="transmembrane region" description="Helical" evidence="26">
    <location>
        <begin position="234"/>
        <end position="256"/>
    </location>
</feature>
<dbReference type="EMBL" id="CAJPEX010000152">
    <property type="protein sequence ID" value="CAG0913786.1"/>
    <property type="molecule type" value="Genomic_DNA"/>
</dbReference>
<dbReference type="SUPFAM" id="SSF49562">
    <property type="entry name" value="C2 domain (Calcium/lipid-binding domain, CaLB)"/>
    <property type="match status" value="1"/>
</dbReference>
<dbReference type="Pfam" id="PF17207">
    <property type="entry name" value="MCM_OB"/>
    <property type="match status" value="1"/>
</dbReference>
<dbReference type="GO" id="GO:0003678">
    <property type="term" value="F:DNA helicase activity"/>
    <property type="evidence" value="ECO:0007669"/>
    <property type="project" value="UniProtKB-EC"/>
</dbReference>
<evidence type="ECO:0000256" key="18">
    <source>
        <dbReference type="ARBA" id="ARBA00023136"/>
    </source>
</evidence>
<dbReference type="InterPro" id="IPR035892">
    <property type="entry name" value="C2_domain_sf"/>
</dbReference>
<keyword evidence="11" id="KW-0347">Helicase</keyword>
<evidence type="ECO:0000256" key="10">
    <source>
        <dbReference type="ARBA" id="ARBA00022801"/>
    </source>
</evidence>
<keyword evidence="8" id="KW-0479">Metal-binding</keyword>
<dbReference type="GO" id="GO:1990504">
    <property type="term" value="P:dense core granule exocytosis"/>
    <property type="evidence" value="ECO:0007669"/>
    <property type="project" value="InterPro"/>
</dbReference>
<dbReference type="FunFam" id="3.30.1640.10:FF:000006">
    <property type="entry name" value="DNA helicase"/>
    <property type="match status" value="1"/>
</dbReference>
<dbReference type="GO" id="GO:0008289">
    <property type="term" value="F:lipid binding"/>
    <property type="evidence" value="ECO:0007669"/>
    <property type="project" value="UniProtKB-KW"/>
</dbReference>
<keyword evidence="17 24" id="KW-0238">DNA-binding</keyword>
<dbReference type="SMART" id="SM01145">
    <property type="entry name" value="DUF1041"/>
    <property type="match status" value="1"/>
</dbReference>
<dbReference type="SMART" id="SM00350">
    <property type="entry name" value="MCM"/>
    <property type="match status" value="1"/>
</dbReference>
<evidence type="ECO:0000256" key="7">
    <source>
        <dbReference type="ARBA" id="ARBA00022705"/>
    </source>
</evidence>
<dbReference type="PRINTS" id="PR01661">
    <property type="entry name" value="MCMPROTEIN5"/>
</dbReference>
<dbReference type="PROSITE" id="PS51258">
    <property type="entry name" value="MHD1"/>
    <property type="match status" value="1"/>
</dbReference>
<dbReference type="InterPro" id="IPR031327">
    <property type="entry name" value="MCM"/>
</dbReference>
<evidence type="ECO:0000259" key="29">
    <source>
        <dbReference type="PROSITE" id="PS50051"/>
    </source>
</evidence>
<dbReference type="CDD" id="cd17756">
    <property type="entry name" value="MCM5"/>
    <property type="match status" value="1"/>
</dbReference>
<feature type="transmembrane region" description="Helical" evidence="26">
    <location>
        <begin position="79"/>
        <end position="99"/>
    </location>
</feature>
<dbReference type="PROSITE" id="PS00847">
    <property type="entry name" value="MCM_1"/>
    <property type="match status" value="1"/>
</dbReference>
<dbReference type="GO" id="GO:0005524">
    <property type="term" value="F:ATP binding"/>
    <property type="evidence" value="ECO:0007669"/>
    <property type="project" value="UniProtKB-KW"/>
</dbReference>
<comment type="subcellular location">
    <subcellularLocation>
        <location evidence="2">Cytoplasmic vesicle membrane</location>
    </subcellularLocation>
    <subcellularLocation>
        <location evidence="1">Nucleus</location>
    </subcellularLocation>
    <subcellularLocation>
        <location evidence="22">Synapse</location>
    </subcellularLocation>
</comment>
<feature type="transmembrane region" description="Helical" evidence="26">
    <location>
        <begin position="34"/>
        <end position="59"/>
    </location>
</feature>
<feature type="region of interest" description="Disordered" evidence="25">
    <location>
        <begin position="1406"/>
        <end position="1427"/>
    </location>
</feature>
<dbReference type="Pfam" id="PF00169">
    <property type="entry name" value="PH"/>
    <property type="match status" value="1"/>
</dbReference>
<evidence type="ECO:0000256" key="22">
    <source>
        <dbReference type="ARBA" id="ARBA00034103"/>
    </source>
</evidence>
<dbReference type="InterPro" id="IPR011993">
    <property type="entry name" value="PH-like_dom_sf"/>
</dbReference>
<evidence type="ECO:0000256" key="2">
    <source>
        <dbReference type="ARBA" id="ARBA00004156"/>
    </source>
</evidence>
<dbReference type="GO" id="GO:0098793">
    <property type="term" value="C:presynapse"/>
    <property type="evidence" value="ECO:0007669"/>
    <property type="project" value="GOC"/>
</dbReference>
<evidence type="ECO:0000256" key="26">
    <source>
        <dbReference type="SAM" id="Phobius"/>
    </source>
</evidence>
<dbReference type="Gene3D" id="1.20.1530.20">
    <property type="match status" value="1"/>
</dbReference>
<dbReference type="SUPFAM" id="SSF50729">
    <property type="entry name" value="PH domain-like"/>
    <property type="match status" value="1"/>
</dbReference>
<dbReference type="GO" id="GO:0016787">
    <property type="term" value="F:hydrolase activity"/>
    <property type="evidence" value="ECO:0007669"/>
    <property type="project" value="UniProtKB-KW"/>
</dbReference>
<dbReference type="InterPro" id="IPR001208">
    <property type="entry name" value="MCM_dom"/>
</dbReference>
<keyword evidence="20" id="KW-0131">Cell cycle</keyword>
<dbReference type="InterPro" id="IPR000008">
    <property type="entry name" value="C2_dom"/>
</dbReference>
<evidence type="ECO:0000256" key="13">
    <source>
        <dbReference type="ARBA" id="ARBA00022840"/>
    </source>
</evidence>
<keyword evidence="19" id="KW-0539">Nucleus</keyword>
<feature type="domain" description="MCM C-terminal AAA(+) ATPase" evidence="29">
    <location>
        <begin position="638"/>
        <end position="843"/>
    </location>
</feature>
<evidence type="ECO:0000256" key="4">
    <source>
        <dbReference type="ARBA" id="ARBA00012551"/>
    </source>
</evidence>
<dbReference type="PRINTS" id="PR01657">
    <property type="entry name" value="MCMFAMILY"/>
</dbReference>
<dbReference type="FunFam" id="3.40.50.300:FF:000241">
    <property type="entry name" value="DNA helicase"/>
    <property type="match status" value="1"/>
</dbReference>
<dbReference type="Pfam" id="PF14551">
    <property type="entry name" value="MCM_N"/>
    <property type="match status" value="1"/>
</dbReference>
<evidence type="ECO:0000256" key="1">
    <source>
        <dbReference type="ARBA" id="ARBA00004123"/>
    </source>
</evidence>
<evidence type="ECO:0000256" key="24">
    <source>
        <dbReference type="RuleBase" id="RU004070"/>
    </source>
</evidence>
<feature type="region of interest" description="Disordered" evidence="25">
    <location>
        <begin position="1014"/>
        <end position="1073"/>
    </location>
</feature>
<dbReference type="PROSITE" id="PS50051">
    <property type="entry name" value="MCM_2"/>
    <property type="match status" value="1"/>
</dbReference>
<dbReference type="Gene3D" id="2.40.50.140">
    <property type="entry name" value="Nucleic acid-binding proteins"/>
    <property type="match status" value="1"/>
</dbReference>
<dbReference type="CDD" id="cd01234">
    <property type="entry name" value="PH_CADPS"/>
    <property type="match status" value="1"/>
</dbReference>
<evidence type="ECO:0000256" key="14">
    <source>
        <dbReference type="ARBA" id="ARBA00022927"/>
    </source>
</evidence>
<keyword evidence="14" id="KW-0653">Protein transport</keyword>
<keyword evidence="6" id="KW-0268">Exocytosis</keyword>
<proteinExistence type="inferred from homology"/>
<dbReference type="Gene3D" id="2.30.29.30">
    <property type="entry name" value="Pleckstrin-homology domain (PH domain)/Phosphotyrosine-binding domain (PTB)"/>
    <property type="match status" value="1"/>
</dbReference>
<dbReference type="InterPro" id="IPR008048">
    <property type="entry name" value="MCM5"/>
</dbReference>